<feature type="compositionally biased region" description="Acidic residues" evidence="1">
    <location>
        <begin position="414"/>
        <end position="428"/>
    </location>
</feature>
<feature type="compositionally biased region" description="Basic and acidic residues" evidence="1">
    <location>
        <begin position="353"/>
        <end position="369"/>
    </location>
</feature>
<feature type="compositionally biased region" description="Basic and acidic residues" evidence="1">
    <location>
        <begin position="697"/>
        <end position="710"/>
    </location>
</feature>
<feature type="compositionally biased region" description="Basic and acidic residues" evidence="1">
    <location>
        <begin position="160"/>
        <end position="170"/>
    </location>
</feature>
<gene>
    <name evidence="2" type="ORF">CYLTODRAFT_399541</name>
</gene>
<sequence>MDRGHSPYGAVSPELEAVWQKHTEGIPWLASQREPTLDEREGVIRALSPPPRMRKKRDSSAPTPSPTTPTTPLPLSRPRTASGRIMLARESPLRESIRLASIDESQRERSSSDPYEQGPLRHDAQRRDGNSDPHRPEYPVATPYGDIQSHHQNFSVTSLGERRRPARDSDYDVGGQYDDERLPRSLNFGLTTMHPPFGSRPQKRSPRRVSGKDESDRTSFIDMLSPTPDAEFPADVQTMPYLSANPERSQSQSRSRSPKPPLPTNPKPNFGTRSSPNLSLKHSQQPQELPPTTNYLEPDTRAELVRKSRKLTRMFGQPPAAGVVHHTSFLDLPPPSPRTHHMRGAVSISETAEYAHKSRLTDNPTERRHSTPASSLDDVYIDVDTPSSNAGRSSSSSRHPARPVSPHDSFMSLSDDEQEQELEFESDDYTSYGGSPATPAMFEALSPDEQQEELRRRGRDKLAKLHRFLGSRVPADLVLGLDDSMLSLPLPAAGSEPSSPDERHIWLRKRRSSSFAAFAPWSDTHDRVKEDLDEREKAINVRRGKKMEKVFGVAPPQTLYHTRSGPSTSSLSSSGSGTTTPPNGPVLANVASSVSTGFKSLSNPFSGESSKKLRRRTNERPSTADSNQPLLTRHSEDSVNDSQEALLSRRTRSGSVTYEHYQHSLASLVDIIDRDDRESLAELHEYLTTPSTPSTVMDDKRSSIMSERRRSLPVRTSTTSLHSQYSLAESLASPKPDITEFELRRRKAAKLTAFFGVDYNDVIKDVLESIETGLEHERKRGTINFEEAEDLLRRLRAIKTQRPRLF</sequence>
<accession>A0A0D7B5Z4</accession>
<name>A0A0D7B5Z4_9AGAR</name>
<dbReference type="Proteomes" id="UP000054007">
    <property type="component" value="Unassembled WGS sequence"/>
</dbReference>
<feature type="compositionally biased region" description="Low complexity" evidence="1">
    <location>
        <begin position="564"/>
        <end position="581"/>
    </location>
</feature>
<feature type="region of interest" description="Disordered" evidence="1">
    <location>
        <begin position="550"/>
        <end position="655"/>
    </location>
</feature>
<keyword evidence="3" id="KW-1185">Reference proteome</keyword>
<feature type="region of interest" description="Disordered" evidence="1">
    <location>
        <begin position="26"/>
        <end position="300"/>
    </location>
</feature>
<feature type="region of interest" description="Disordered" evidence="1">
    <location>
        <begin position="347"/>
        <end position="441"/>
    </location>
</feature>
<feature type="compositionally biased region" description="Pro residues" evidence="1">
    <location>
        <begin position="63"/>
        <end position="72"/>
    </location>
</feature>
<dbReference type="AlphaFoldDB" id="A0A0D7B5Z4"/>
<feature type="compositionally biased region" description="Polar residues" evidence="1">
    <location>
        <begin position="271"/>
        <end position="295"/>
    </location>
</feature>
<evidence type="ECO:0000256" key="1">
    <source>
        <dbReference type="SAM" id="MobiDB-lite"/>
    </source>
</evidence>
<protein>
    <submittedName>
        <fullName evidence="2">Uncharacterized protein</fullName>
    </submittedName>
</protein>
<dbReference type="OrthoDB" id="354769at2759"/>
<feature type="region of interest" description="Disordered" evidence="1">
    <location>
        <begin position="691"/>
        <end position="713"/>
    </location>
</feature>
<proteinExistence type="predicted"/>
<evidence type="ECO:0000313" key="2">
    <source>
        <dbReference type="EMBL" id="KIY65978.1"/>
    </source>
</evidence>
<feature type="compositionally biased region" description="Polar residues" evidence="1">
    <location>
        <begin position="590"/>
        <end position="608"/>
    </location>
</feature>
<reference evidence="2 3" key="1">
    <citation type="journal article" date="2015" name="Fungal Genet. Biol.">
        <title>Evolution of novel wood decay mechanisms in Agaricales revealed by the genome sequences of Fistulina hepatica and Cylindrobasidium torrendii.</title>
        <authorList>
            <person name="Floudas D."/>
            <person name="Held B.W."/>
            <person name="Riley R."/>
            <person name="Nagy L.G."/>
            <person name="Koehler G."/>
            <person name="Ransdell A.S."/>
            <person name="Younus H."/>
            <person name="Chow J."/>
            <person name="Chiniquy J."/>
            <person name="Lipzen A."/>
            <person name="Tritt A."/>
            <person name="Sun H."/>
            <person name="Haridas S."/>
            <person name="LaButti K."/>
            <person name="Ohm R.A."/>
            <person name="Kues U."/>
            <person name="Blanchette R.A."/>
            <person name="Grigoriev I.V."/>
            <person name="Minto R.E."/>
            <person name="Hibbett D.S."/>
        </authorList>
    </citation>
    <scope>NUCLEOTIDE SEQUENCE [LARGE SCALE GENOMIC DNA]</scope>
    <source>
        <strain evidence="2 3">FP15055 ss-10</strain>
    </source>
</reference>
<feature type="compositionally biased region" description="Low complexity" evidence="1">
    <location>
        <begin position="386"/>
        <end position="406"/>
    </location>
</feature>
<feature type="compositionally biased region" description="Polar residues" evidence="1">
    <location>
        <begin position="620"/>
        <end position="630"/>
    </location>
</feature>
<feature type="compositionally biased region" description="Basic and acidic residues" evidence="1">
    <location>
        <begin position="119"/>
        <end position="137"/>
    </location>
</feature>
<evidence type="ECO:0000313" key="3">
    <source>
        <dbReference type="Proteomes" id="UP000054007"/>
    </source>
</evidence>
<dbReference type="EMBL" id="KN880570">
    <property type="protein sequence ID" value="KIY65978.1"/>
    <property type="molecule type" value="Genomic_DNA"/>
</dbReference>
<feature type="compositionally biased region" description="Basic and acidic residues" evidence="1">
    <location>
        <begin position="210"/>
        <end position="219"/>
    </location>
</feature>
<organism evidence="2 3">
    <name type="scientific">Cylindrobasidium torrendii FP15055 ss-10</name>
    <dbReference type="NCBI Taxonomy" id="1314674"/>
    <lineage>
        <taxon>Eukaryota</taxon>
        <taxon>Fungi</taxon>
        <taxon>Dikarya</taxon>
        <taxon>Basidiomycota</taxon>
        <taxon>Agaricomycotina</taxon>
        <taxon>Agaricomycetes</taxon>
        <taxon>Agaricomycetidae</taxon>
        <taxon>Agaricales</taxon>
        <taxon>Marasmiineae</taxon>
        <taxon>Physalacriaceae</taxon>
        <taxon>Cylindrobasidium</taxon>
    </lineage>
</organism>